<accession>A0ABR8CAH3</accession>
<name>A0ABR8CAH3_9CYAN</name>
<evidence type="ECO:0000256" key="1">
    <source>
        <dbReference type="SAM" id="MobiDB-lite"/>
    </source>
</evidence>
<reference evidence="3 4" key="1">
    <citation type="journal article" date="2020" name="ISME J.">
        <title>Comparative genomics reveals insights into cyanobacterial evolution and habitat adaptation.</title>
        <authorList>
            <person name="Chen M.Y."/>
            <person name="Teng W.K."/>
            <person name="Zhao L."/>
            <person name="Hu C.X."/>
            <person name="Zhou Y.K."/>
            <person name="Han B.P."/>
            <person name="Song L.R."/>
            <person name="Shu W.S."/>
        </authorList>
    </citation>
    <scope>NUCLEOTIDE SEQUENCE [LARGE SCALE GENOMIC DNA]</scope>
    <source>
        <strain evidence="3 4">FACHB-1050</strain>
    </source>
</reference>
<feature type="region of interest" description="Disordered" evidence="1">
    <location>
        <begin position="45"/>
        <end position="64"/>
    </location>
</feature>
<keyword evidence="2" id="KW-0812">Transmembrane</keyword>
<feature type="compositionally biased region" description="Polar residues" evidence="1">
    <location>
        <begin position="48"/>
        <end position="64"/>
    </location>
</feature>
<dbReference type="Proteomes" id="UP000618445">
    <property type="component" value="Unassembled WGS sequence"/>
</dbReference>
<comment type="caution">
    <text evidence="3">The sequence shown here is derived from an EMBL/GenBank/DDBJ whole genome shotgun (WGS) entry which is preliminary data.</text>
</comment>
<evidence type="ECO:0000313" key="4">
    <source>
        <dbReference type="Proteomes" id="UP000618445"/>
    </source>
</evidence>
<gene>
    <name evidence="3" type="ORF">H6G05_12370</name>
</gene>
<sequence>MPRLVGKKSNSALYTGFAMLIAAAGVVALEYFGVIDLVPNFGKETEVRSNSTSQPVKTNNKAVN</sequence>
<proteinExistence type="predicted"/>
<keyword evidence="2" id="KW-1133">Transmembrane helix</keyword>
<evidence type="ECO:0000313" key="3">
    <source>
        <dbReference type="EMBL" id="MBD2317636.1"/>
    </source>
</evidence>
<keyword evidence="4" id="KW-1185">Reference proteome</keyword>
<evidence type="ECO:0000256" key="2">
    <source>
        <dbReference type="SAM" id="Phobius"/>
    </source>
</evidence>
<organism evidence="3 4">
    <name type="scientific">Phormidium tenue FACHB-1050</name>
    <dbReference type="NCBI Taxonomy" id="2692857"/>
    <lineage>
        <taxon>Bacteria</taxon>
        <taxon>Bacillati</taxon>
        <taxon>Cyanobacteriota</taxon>
        <taxon>Cyanophyceae</taxon>
        <taxon>Oscillatoriophycideae</taxon>
        <taxon>Oscillatoriales</taxon>
        <taxon>Oscillatoriaceae</taxon>
        <taxon>Phormidium</taxon>
    </lineage>
</organism>
<feature type="transmembrane region" description="Helical" evidence="2">
    <location>
        <begin position="12"/>
        <end position="34"/>
    </location>
</feature>
<dbReference type="RefSeq" id="WP_190578466.1">
    <property type="nucleotide sequence ID" value="NZ_CAWPQU010000010.1"/>
</dbReference>
<keyword evidence="2" id="KW-0472">Membrane</keyword>
<protein>
    <submittedName>
        <fullName evidence="3">Uncharacterized protein</fullName>
    </submittedName>
</protein>
<dbReference type="EMBL" id="JACJQY010000018">
    <property type="protein sequence ID" value="MBD2317636.1"/>
    <property type="molecule type" value="Genomic_DNA"/>
</dbReference>